<reference evidence="9" key="1">
    <citation type="journal article" date="2020" name="Appl. Environ. Microbiol.">
        <title>Medium-Chain Fatty Acid Synthesis by 'Candidatus Weimeria bifida' gen. nov., sp. nov., and 'Candidatus Pseudoramibacter fermentans' sp. nov.</title>
        <authorList>
            <person name="Scarborough M.J."/>
            <person name="Myers K.S."/>
            <person name="Donohue T.J."/>
            <person name="Noguera D.R."/>
        </authorList>
    </citation>
    <scope>NUCLEOTIDE SEQUENCE</scope>
    <source>
        <strain evidence="9">LCO1.1</strain>
    </source>
</reference>
<dbReference type="Pfam" id="PF20582">
    <property type="entry name" value="UPF0758_N"/>
    <property type="match status" value="1"/>
</dbReference>
<evidence type="ECO:0000256" key="2">
    <source>
        <dbReference type="ARBA" id="ARBA00022670"/>
    </source>
</evidence>
<keyword evidence="4" id="KW-0378">Hydrolase</keyword>
<evidence type="ECO:0000313" key="10">
    <source>
        <dbReference type="Proteomes" id="UP000460257"/>
    </source>
</evidence>
<dbReference type="EMBL" id="VOGC01000002">
    <property type="protein sequence ID" value="MQN00650.1"/>
    <property type="molecule type" value="Genomic_DNA"/>
</dbReference>
<evidence type="ECO:0000256" key="4">
    <source>
        <dbReference type="ARBA" id="ARBA00022801"/>
    </source>
</evidence>
<dbReference type="InterPro" id="IPR037518">
    <property type="entry name" value="MPN"/>
</dbReference>
<evidence type="ECO:0000256" key="1">
    <source>
        <dbReference type="ARBA" id="ARBA00010243"/>
    </source>
</evidence>
<dbReference type="Gene3D" id="3.40.140.10">
    <property type="entry name" value="Cytidine Deaminase, domain 2"/>
    <property type="match status" value="1"/>
</dbReference>
<dbReference type="PANTHER" id="PTHR30471:SF3">
    <property type="entry name" value="UPF0758 PROTEIN YEES-RELATED"/>
    <property type="match status" value="1"/>
</dbReference>
<dbReference type="Proteomes" id="UP000460257">
    <property type="component" value="Unassembled WGS sequence"/>
</dbReference>
<evidence type="ECO:0000256" key="6">
    <source>
        <dbReference type="ARBA" id="ARBA00023049"/>
    </source>
</evidence>
<dbReference type="InterPro" id="IPR046778">
    <property type="entry name" value="UPF0758_N"/>
</dbReference>
<dbReference type="PROSITE" id="PS50249">
    <property type="entry name" value="MPN"/>
    <property type="match status" value="1"/>
</dbReference>
<dbReference type="AlphaFoldDB" id="A0A6N7IXD3"/>
<comment type="similarity">
    <text evidence="1 7">Belongs to the UPF0758 family.</text>
</comment>
<dbReference type="GO" id="GO:0006508">
    <property type="term" value="P:proteolysis"/>
    <property type="evidence" value="ECO:0007669"/>
    <property type="project" value="UniProtKB-KW"/>
</dbReference>
<protein>
    <submittedName>
        <fullName evidence="9">JAB domain-containing protein</fullName>
    </submittedName>
</protein>
<evidence type="ECO:0000313" key="9">
    <source>
        <dbReference type="EMBL" id="MQN00650.1"/>
    </source>
</evidence>
<evidence type="ECO:0000259" key="8">
    <source>
        <dbReference type="PROSITE" id="PS50249"/>
    </source>
</evidence>
<feature type="domain" description="MPN" evidence="8">
    <location>
        <begin position="102"/>
        <end position="224"/>
    </location>
</feature>
<dbReference type="InterPro" id="IPR020891">
    <property type="entry name" value="UPF0758_CS"/>
</dbReference>
<dbReference type="NCBIfam" id="TIGR00608">
    <property type="entry name" value="radc"/>
    <property type="match status" value="1"/>
</dbReference>
<keyword evidence="6" id="KW-0482">Metalloprotease</keyword>
<organism evidence="9 10">
    <name type="scientific">Candidatus Weimeria bifida</name>
    <dbReference type="NCBI Taxonomy" id="2599074"/>
    <lineage>
        <taxon>Bacteria</taxon>
        <taxon>Bacillati</taxon>
        <taxon>Bacillota</taxon>
        <taxon>Clostridia</taxon>
        <taxon>Lachnospirales</taxon>
        <taxon>Lachnospiraceae</taxon>
        <taxon>Candidatus Weimeria</taxon>
    </lineage>
</organism>
<dbReference type="Pfam" id="PF04002">
    <property type="entry name" value="RadC"/>
    <property type="match status" value="1"/>
</dbReference>
<dbReference type="InterPro" id="IPR010994">
    <property type="entry name" value="RuvA_2-like"/>
</dbReference>
<keyword evidence="3" id="KW-0479">Metal-binding</keyword>
<keyword evidence="10" id="KW-1185">Reference proteome</keyword>
<evidence type="ECO:0000256" key="7">
    <source>
        <dbReference type="RuleBase" id="RU003797"/>
    </source>
</evidence>
<dbReference type="SUPFAM" id="SSF102712">
    <property type="entry name" value="JAB1/MPN domain"/>
    <property type="match status" value="1"/>
</dbReference>
<gene>
    <name evidence="9" type="ORF">FRC54_01435</name>
</gene>
<dbReference type="GO" id="GO:0008237">
    <property type="term" value="F:metallopeptidase activity"/>
    <property type="evidence" value="ECO:0007669"/>
    <property type="project" value="UniProtKB-KW"/>
</dbReference>
<sequence>MKKNQWISDVDPQTKAEKYGIRSLTDSELLALVLRNGTREKNALELAKEILSGSEGFYSLMEARREDLLEIEGIGQAKAYILLAVQQIAKRAFTQRKAESPAIESPRAAADYVMQELRYEKQEYVVMLLLDTRLHVISKEVLFKGTLDQSMYSTRELFCSALRHRAAQVILFHNHPSGDPTPSEADIKVTKKTEEAGRLLDIPLSDHIIIGDFKYYSFREHGLLT</sequence>
<keyword evidence="5" id="KW-0862">Zinc</keyword>
<comment type="caution">
    <text evidence="9">The sequence shown here is derived from an EMBL/GenBank/DDBJ whole genome shotgun (WGS) entry which is preliminary data.</text>
</comment>
<name>A0A6N7IXD3_9FIRM</name>
<dbReference type="GO" id="GO:0046872">
    <property type="term" value="F:metal ion binding"/>
    <property type="evidence" value="ECO:0007669"/>
    <property type="project" value="UniProtKB-KW"/>
</dbReference>
<dbReference type="NCBIfam" id="NF000642">
    <property type="entry name" value="PRK00024.1"/>
    <property type="match status" value="1"/>
</dbReference>
<dbReference type="PANTHER" id="PTHR30471">
    <property type="entry name" value="DNA REPAIR PROTEIN RADC"/>
    <property type="match status" value="1"/>
</dbReference>
<dbReference type="SUPFAM" id="SSF47781">
    <property type="entry name" value="RuvA domain 2-like"/>
    <property type="match status" value="1"/>
</dbReference>
<proteinExistence type="inferred from homology"/>
<evidence type="ECO:0000256" key="5">
    <source>
        <dbReference type="ARBA" id="ARBA00022833"/>
    </source>
</evidence>
<dbReference type="PROSITE" id="PS01302">
    <property type="entry name" value="UPF0758"/>
    <property type="match status" value="1"/>
</dbReference>
<dbReference type="InterPro" id="IPR025657">
    <property type="entry name" value="RadC_JAB"/>
</dbReference>
<dbReference type="InterPro" id="IPR001405">
    <property type="entry name" value="UPF0758"/>
</dbReference>
<evidence type="ECO:0000256" key="3">
    <source>
        <dbReference type="ARBA" id="ARBA00022723"/>
    </source>
</evidence>
<dbReference type="CDD" id="cd08071">
    <property type="entry name" value="MPN_DUF2466"/>
    <property type="match status" value="1"/>
</dbReference>
<accession>A0A6N7IXD3</accession>
<keyword evidence="2" id="KW-0645">Protease</keyword>